<evidence type="ECO:0000256" key="3">
    <source>
        <dbReference type="ARBA" id="ARBA00022749"/>
    </source>
</evidence>
<dbReference type="PANTHER" id="PTHR11922:SF2">
    <property type="entry name" value="GMP SYNTHASE [GLUTAMINE-HYDROLYZING]"/>
    <property type="match status" value="1"/>
</dbReference>
<feature type="domain" description="GMP synthase C-terminal" evidence="6">
    <location>
        <begin position="63"/>
        <end position="142"/>
    </location>
</feature>
<keyword evidence="3" id="KW-0332">GMP biosynthesis</keyword>
<evidence type="ECO:0000313" key="8">
    <source>
        <dbReference type="Proteomes" id="UP000748025"/>
    </source>
</evidence>
<dbReference type="SUPFAM" id="SSF52317">
    <property type="entry name" value="Class I glutamine amidotransferase-like"/>
    <property type="match status" value="1"/>
</dbReference>
<dbReference type="Gene3D" id="3.30.300.10">
    <property type="match status" value="1"/>
</dbReference>
<gene>
    <name evidence="7" type="ORF">E4U43_004639</name>
</gene>
<dbReference type="AlphaFoldDB" id="A0A9P7N340"/>
<dbReference type="Pfam" id="PF00958">
    <property type="entry name" value="GMP_synt_C"/>
    <property type="match status" value="1"/>
</dbReference>
<dbReference type="InterPro" id="IPR001674">
    <property type="entry name" value="GMP_synth_C"/>
</dbReference>
<dbReference type="SUPFAM" id="SSF54810">
    <property type="entry name" value="GMP synthetase C-terminal dimerisation domain"/>
    <property type="match status" value="1"/>
</dbReference>
<keyword evidence="4" id="KW-0658">Purine biosynthesis</keyword>
<proteinExistence type="predicted"/>
<evidence type="ECO:0000256" key="1">
    <source>
        <dbReference type="ARBA" id="ARBA00022598"/>
    </source>
</evidence>
<sequence>MDNFVRKRRLPATLPSWSLASSFWGMPAALFADLGATVTAHQRKPVLGVQFHPELERTPGRKGGILNDIYQACAGADTNKAVGVMGDTRIRGYIVIFHAVTRSDVLSAESYEFPFGLLKAIARRIVDQVDGVSRVTYYLSLKTT</sequence>
<protein>
    <recommendedName>
        <fullName evidence="6">GMP synthase C-terminal domain-containing protein</fullName>
    </recommendedName>
</protein>
<comment type="caution">
    <text evidence="7">The sequence shown here is derived from an EMBL/GenBank/DDBJ whole genome shotgun (WGS) entry which is preliminary data.</text>
</comment>
<evidence type="ECO:0000259" key="6">
    <source>
        <dbReference type="Pfam" id="PF00958"/>
    </source>
</evidence>
<keyword evidence="5" id="KW-0067">ATP-binding</keyword>
<keyword evidence="8" id="KW-1185">Reference proteome</keyword>
<dbReference type="PANTHER" id="PTHR11922">
    <property type="entry name" value="GMP SYNTHASE-RELATED"/>
    <property type="match status" value="1"/>
</dbReference>
<keyword evidence="2" id="KW-0547">Nucleotide-binding</keyword>
<reference evidence="7" key="1">
    <citation type="journal article" date="2020" name="bioRxiv">
        <title>Whole genome comparisons of ergot fungi reveals the divergence and evolution of species within the genus Claviceps are the result of varying mechanisms driving genome evolution and host range expansion.</title>
        <authorList>
            <person name="Wyka S.A."/>
            <person name="Mondo S.J."/>
            <person name="Liu M."/>
            <person name="Dettman J."/>
            <person name="Nalam V."/>
            <person name="Broders K.D."/>
        </authorList>
    </citation>
    <scope>NUCLEOTIDE SEQUENCE</scope>
    <source>
        <strain evidence="7">CCC 602</strain>
    </source>
</reference>
<dbReference type="GO" id="GO:0005524">
    <property type="term" value="F:ATP binding"/>
    <property type="evidence" value="ECO:0007669"/>
    <property type="project" value="UniProtKB-KW"/>
</dbReference>
<name>A0A9P7N340_9HYPO</name>
<accession>A0A9P7N340</accession>
<evidence type="ECO:0000256" key="4">
    <source>
        <dbReference type="ARBA" id="ARBA00022755"/>
    </source>
</evidence>
<dbReference type="GO" id="GO:0005829">
    <property type="term" value="C:cytosol"/>
    <property type="evidence" value="ECO:0007669"/>
    <property type="project" value="TreeGrafter"/>
</dbReference>
<dbReference type="GO" id="GO:0003921">
    <property type="term" value="F:GMP synthase activity"/>
    <property type="evidence" value="ECO:0007669"/>
    <property type="project" value="TreeGrafter"/>
</dbReference>
<evidence type="ECO:0000256" key="5">
    <source>
        <dbReference type="ARBA" id="ARBA00022840"/>
    </source>
</evidence>
<organism evidence="7 8">
    <name type="scientific">Claviceps pusilla</name>
    <dbReference type="NCBI Taxonomy" id="123648"/>
    <lineage>
        <taxon>Eukaryota</taxon>
        <taxon>Fungi</taxon>
        <taxon>Dikarya</taxon>
        <taxon>Ascomycota</taxon>
        <taxon>Pezizomycotina</taxon>
        <taxon>Sordariomycetes</taxon>
        <taxon>Hypocreomycetidae</taxon>
        <taxon>Hypocreales</taxon>
        <taxon>Clavicipitaceae</taxon>
        <taxon>Claviceps</taxon>
    </lineage>
</organism>
<dbReference type="Proteomes" id="UP000748025">
    <property type="component" value="Unassembled WGS sequence"/>
</dbReference>
<keyword evidence="1" id="KW-0436">Ligase</keyword>
<evidence type="ECO:0000256" key="2">
    <source>
        <dbReference type="ARBA" id="ARBA00022741"/>
    </source>
</evidence>
<dbReference type="EMBL" id="SRPW01003028">
    <property type="protein sequence ID" value="KAG5988739.1"/>
    <property type="molecule type" value="Genomic_DNA"/>
</dbReference>
<dbReference type="OrthoDB" id="1724632at2759"/>
<dbReference type="InterPro" id="IPR029062">
    <property type="entry name" value="Class_I_gatase-like"/>
</dbReference>
<evidence type="ECO:0000313" key="7">
    <source>
        <dbReference type="EMBL" id="KAG5988739.1"/>
    </source>
</evidence>